<dbReference type="InterPro" id="IPR003594">
    <property type="entry name" value="HATPase_dom"/>
</dbReference>
<feature type="transmembrane region" description="Helical" evidence="10">
    <location>
        <begin position="124"/>
        <end position="146"/>
    </location>
</feature>
<keyword evidence="10" id="KW-0472">Membrane</keyword>
<dbReference type="GO" id="GO:0005524">
    <property type="term" value="F:ATP binding"/>
    <property type="evidence" value="ECO:0007669"/>
    <property type="project" value="UniProtKB-KW"/>
</dbReference>
<feature type="region of interest" description="Disordered" evidence="9">
    <location>
        <begin position="499"/>
        <end position="518"/>
    </location>
</feature>
<dbReference type="CDD" id="cd00082">
    <property type="entry name" value="HisKA"/>
    <property type="match status" value="1"/>
</dbReference>
<feature type="transmembrane region" description="Helical" evidence="10">
    <location>
        <begin position="65"/>
        <end position="84"/>
    </location>
</feature>
<keyword evidence="13" id="KW-1185">Reference proteome</keyword>
<evidence type="ECO:0000256" key="10">
    <source>
        <dbReference type="SAM" id="Phobius"/>
    </source>
</evidence>
<dbReference type="PANTHER" id="PTHR43065">
    <property type="entry name" value="SENSOR HISTIDINE KINASE"/>
    <property type="match status" value="1"/>
</dbReference>
<dbReference type="PROSITE" id="PS50109">
    <property type="entry name" value="HIS_KIN"/>
    <property type="match status" value="1"/>
</dbReference>
<dbReference type="InterPro" id="IPR003661">
    <property type="entry name" value="HisK_dim/P_dom"/>
</dbReference>
<evidence type="ECO:0000313" key="13">
    <source>
        <dbReference type="Proteomes" id="UP001291309"/>
    </source>
</evidence>
<keyword evidence="10" id="KW-1133">Transmembrane helix</keyword>
<evidence type="ECO:0000256" key="4">
    <source>
        <dbReference type="ARBA" id="ARBA00022679"/>
    </source>
</evidence>
<protein>
    <recommendedName>
        <fullName evidence="2">histidine kinase</fullName>
        <ecNumber evidence="2">2.7.13.3</ecNumber>
    </recommendedName>
</protein>
<sequence length="518" mass="55208">MSGLAWLSLAACTGQLALAGLALARVGRSPLALPLSLLSIALSTWNFANFAYAVSGEEGWRLVTLAAKLMAAPCAMHFILAFIGQRRRFAVGIYSTYALFGVLAAVALSALGSKWLAERASSPFFAHLTLALDTLLLGAGWGLLLLHLRRAPGLNERIRTGLLLLGLVLLVALPGTDQMAELGLNVPRLGTLGTLLGLPVMATVALRFHLFGQDLSSGAALYAVTLAVVGVLAYLIVFRLFAAEQSALVVGTAAITFSLLAAARRGVSAFVLQRERLERLATLGRFSAQMAHDLKNPIAALKGAAQFLKEEHAQGRPWDDKGDFLDLLLDQVERLDRVVSTYQRLGRVEPLPRPLDINQLARDVLSLQAFTGYPHVKLERVLADGLPMCAGDYDLLANALENLVRNACEAMPQGGTLTVRTQREAVDDGAGVVLSVEDTGEGMDARTRERAFDEFFTTKASGSGLGLAFVRRVVEAHGGAVSLTSREGRGTIVHLRLPAQAAPEGTPAPGEGAPWPSR</sequence>
<feature type="transmembrane region" description="Helical" evidence="10">
    <location>
        <begin position="188"/>
        <end position="208"/>
    </location>
</feature>
<feature type="transmembrane region" description="Helical" evidence="10">
    <location>
        <begin position="220"/>
        <end position="241"/>
    </location>
</feature>
<dbReference type="InterPro" id="IPR036097">
    <property type="entry name" value="HisK_dim/P_sf"/>
</dbReference>
<dbReference type="EC" id="2.7.13.3" evidence="2"/>
<evidence type="ECO:0000256" key="5">
    <source>
        <dbReference type="ARBA" id="ARBA00022741"/>
    </source>
</evidence>
<dbReference type="Pfam" id="PF00512">
    <property type="entry name" value="HisKA"/>
    <property type="match status" value="1"/>
</dbReference>
<keyword evidence="10" id="KW-0812">Transmembrane</keyword>
<dbReference type="CDD" id="cd00075">
    <property type="entry name" value="HATPase"/>
    <property type="match status" value="1"/>
</dbReference>
<evidence type="ECO:0000256" key="1">
    <source>
        <dbReference type="ARBA" id="ARBA00000085"/>
    </source>
</evidence>
<dbReference type="Gene3D" id="1.10.287.130">
    <property type="match status" value="1"/>
</dbReference>
<feature type="domain" description="Histidine kinase" evidence="11">
    <location>
        <begin position="289"/>
        <end position="501"/>
    </location>
</feature>
<gene>
    <name evidence="12" type="ORF">SYV04_10540</name>
</gene>
<dbReference type="InterPro" id="IPR004358">
    <property type="entry name" value="Sig_transdc_His_kin-like_C"/>
</dbReference>
<evidence type="ECO:0000313" key="12">
    <source>
        <dbReference type="EMBL" id="MDY7226830.1"/>
    </source>
</evidence>
<dbReference type="SMART" id="SM00388">
    <property type="entry name" value="HisKA"/>
    <property type="match status" value="1"/>
</dbReference>
<keyword evidence="3" id="KW-0597">Phosphoprotein</keyword>
<evidence type="ECO:0000256" key="9">
    <source>
        <dbReference type="SAM" id="MobiDB-lite"/>
    </source>
</evidence>
<comment type="caution">
    <text evidence="12">The sequence shown here is derived from an EMBL/GenBank/DDBJ whole genome shotgun (WGS) entry which is preliminary data.</text>
</comment>
<dbReference type="InterPro" id="IPR005467">
    <property type="entry name" value="His_kinase_dom"/>
</dbReference>
<keyword evidence="6" id="KW-0418">Kinase</keyword>
<dbReference type="Pfam" id="PF02518">
    <property type="entry name" value="HATPase_c"/>
    <property type="match status" value="1"/>
</dbReference>
<reference evidence="12 13" key="1">
    <citation type="submission" date="2023-12" db="EMBL/GenBank/DDBJ databases">
        <title>the genome sequence of Hyalangium sp. s54d21.</title>
        <authorList>
            <person name="Zhang X."/>
        </authorList>
    </citation>
    <scope>NUCLEOTIDE SEQUENCE [LARGE SCALE GENOMIC DNA]</scope>
    <source>
        <strain evidence="13">s54d21</strain>
    </source>
</reference>
<name>A0ABU5H096_9BACT</name>
<dbReference type="SMART" id="SM00387">
    <property type="entry name" value="HATPase_c"/>
    <property type="match status" value="1"/>
</dbReference>
<proteinExistence type="predicted"/>
<dbReference type="Proteomes" id="UP001291309">
    <property type="component" value="Unassembled WGS sequence"/>
</dbReference>
<keyword evidence="8" id="KW-0902">Two-component regulatory system</keyword>
<comment type="catalytic activity">
    <reaction evidence="1">
        <text>ATP + protein L-histidine = ADP + protein N-phospho-L-histidine.</text>
        <dbReference type="EC" id="2.7.13.3"/>
    </reaction>
</comment>
<accession>A0ABU5H096</accession>
<dbReference type="RefSeq" id="WP_321545554.1">
    <property type="nucleotide sequence ID" value="NZ_JAXIVS010000003.1"/>
</dbReference>
<dbReference type="PRINTS" id="PR00344">
    <property type="entry name" value="BCTRLSENSOR"/>
</dbReference>
<dbReference type="Gene3D" id="3.30.565.10">
    <property type="entry name" value="Histidine kinase-like ATPase, C-terminal domain"/>
    <property type="match status" value="1"/>
</dbReference>
<keyword evidence="7 12" id="KW-0067">ATP-binding</keyword>
<evidence type="ECO:0000256" key="8">
    <source>
        <dbReference type="ARBA" id="ARBA00023012"/>
    </source>
</evidence>
<dbReference type="EMBL" id="JAXIVS010000003">
    <property type="protein sequence ID" value="MDY7226830.1"/>
    <property type="molecule type" value="Genomic_DNA"/>
</dbReference>
<dbReference type="SUPFAM" id="SSF47384">
    <property type="entry name" value="Homodimeric domain of signal transducing histidine kinase"/>
    <property type="match status" value="1"/>
</dbReference>
<dbReference type="SUPFAM" id="SSF55874">
    <property type="entry name" value="ATPase domain of HSP90 chaperone/DNA topoisomerase II/histidine kinase"/>
    <property type="match status" value="1"/>
</dbReference>
<evidence type="ECO:0000256" key="7">
    <source>
        <dbReference type="ARBA" id="ARBA00022840"/>
    </source>
</evidence>
<feature type="transmembrane region" description="Helical" evidence="10">
    <location>
        <begin position="91"/>
        <end position="112"/>
    </location>
</feature>
<evidence type="ECO:0000256" key="3">
    <source>
        <dbReference type="ARBA" id="ARBA00022553"/>
    </source>
</evidence>
<keyword evidence="4" id="KW-0808">Transferase</keyword>
<dbReference type="InterPro" id="IPR036890">
    <property type="entry name" value="HATPase_C_sf"/>
</dbReference>
<evidence type="ECO:0000259" key="11">
    <source>
        <dbReference type="PROSITE" id="PS50109"/>
    </source>
</evidence>
<feature type="transmembrane region" description="Helical" evidence="10">
    <location>
        <begin position="158"/>
        <end position="176"/>
    </location>
</feature>
<keyword evidence="5" id="KW-0547">Nucleotide-binding</keyword>
<organism evidence="12 13">
    <name type="scientific">Hyalangium rubrum</name>
    <dbReference type="NCBI Taxonomy" id="3103134"/>
    <lineage>
        <taxon>Bacteria</taxon>
        <taxon>Pseudomonadati</taxon>
        <taxon>Myxococcota</taxon>
        <taxon>Myxococcia</taxon>
        <taxon>Myxococcales</taxon>
        <taxon>Cystobacterineae</taxon>
        <taxon>Archangiaceae</taxon>
        <taxon>Hyalangium</taxon>
    </lineage>
</organism>
<dbReference type="PANTHER" id="PTHR43065:SF10">
    <property type="entry name" value="PEROXIDE STRESS-ACTIVATED HISTIDINE KINASE MAK3"/>
    <property type="match status" value="1"/>
</dbReference>
<evidence type="ECO:0000256" key="2">
    <source>
        <dbReference type="ARBA" id="ARBA00012438"/>
    </source>
</evidence>
<evidence type="ECO:0000256" key="6">
    <source>
        <dbReference type="ARBA" id="ARBA00022777"/>
    </source>
</evidence>